<dbReference type="Proteomes" id="UP000013909">
    <property type="component" value="Unassembled WGS sequence"/>
</dbReference>
<dbReference type="GO" id="GO:0008863">
    <property type="term" value="F:formate dehydrogenase (NAD+) activity"/>
    <property type="evidence" value="ECO:0007669"/>
    <property type="project" value="InterPro"/>
</dbReference>
<reference evidence="12 13" key="1">
    <citation type="submission" date="2013-02" db="EMBL/GenBank/DDBJ databases">
        <title>A novel strain isolated from Lonar lake, Maharashtra, India.</title>
        <authorList>
            <person name="Singh A."/>
        </authorList>
    </citation>
    <scope>NUCLEOTIDE SEQUENCE [LARGE SCALE GENOMIC DNA]</scope>
    <source>
        <strain evidence="12 13">AK24</strain>
    </source>
</reference>
<proteinExistence type="inferred from homology"/>
<dbReference type="InterPro" id="IPR050123">
    <property type="entry name" value="Prok_molybdopt-oxidoreductase"/>
</dbReference>
<dbReference type="Gene3D" id="3.40.228.10">
    <property type="entry name" value="Dimethylsulfoxide Reductase, domain 2"/>
    <property type="match status" value="1"/>
</dbReference>
<comment type="cofactor">
    <cofactor evidence="1">
        <name>Mo-bis(molybdopterin guanine dinucleotide)</name>
        <dbReference type="ChEBI" id="CHEBI:60539"/>
    </cofactor>
</comment>
<dbReference type="OrthoDB" id="9792592at2"/>
<dbReference type="PANTHER" id="PTHR43105">
    <property type="entry name" value="RESPIRATORY NITRATE REDUCTASE"/>
    <property type="match status" value="1"/>
</dbReference>
<comment type="cofactor">
    <cofactor evidence="2">
        <name>[4Fe-4S] cluster</name>
        <dbReference type="ChEBI" id="CHEBI:49883"/>
    </cofactor>
</comment>
<dbReference type="RefSeq" id="WP_010853345.1">
    <property type="nucleotide sequence ID" value="NZ_AQHR01000040.1"/>
</dbReference>
<comment type="similarity">
    <text evidence="3">Belongs to the prokaryotic molybdopterin-containing oxidoreductase family.</text>
</comment>
<evidence type="ECO:0000259" key="11">
    <source>
        <dbReference type="Pfam" id="PF01568"/>
    </source>
</evidence>
<accession>R7ZW15</accession>
<keyword evidence="13" id="KW-1185">Reference proteome</keyword>
<keyword evidence="8" id="KW-0408">Iron</keyword>
<evidence type="ECO:0000256" key="5">
    <source>
        <dbReference type="ARBA" id="ARBA00022505"/>
    </source>
</evidence>
<evidence type="ECO:0000256" key="4">
    <source>
        <dbReference type="ARBA" id="ARBA00022485"/>
    </source>
</evidence>
<feature type="domain" description="Molybdopterin dinucleotide-binding" evidence="11">
    <location>
        <begin position="645"/>
        <end position="748"/>
    </location>
</feature>
<gene>
    <name evidence="12" type="ORF">ADIS_1199</name>
</gene>
<keyword evidence="6" id="KW-0479">Metal-binding</keyword>
<dbReference type="SUPFAM" id="SSF53706">
    <property type="entry name" value="Formate dehydrogenase/DMSO reductase, domains 1-3"/>
    <property type="match status" value="1"/>
</dbReference>
<dbReference type="InterPro" id="IPR010046">
    <property type="entry name" value="Mopterin_OxRdtse_a_bac"/>
</dbReference>
<evidence type="ECO:0000313" key="12">
    <source>
        <dbReference type="EMBL" id="EON78336.1"/>
    </source>
</evidence>
<dbReference type="InterPro" id="IPR037951">
    <property type="entry name" value="MopB_CT_YdeP"/>
</dbReference>
<evidence type="ECO:0000256" key="8">
    <source>
        <dbReference type="ARBA" id="ARBA00023004"/>
    </source>
</evidence>
<dbReference type="PANTHER" id="PTHR43105:SF4">
    <property type="entry name" value="PROTEIN YDEP"/>
    <property type="match status" value="1"/>
</dbReference>
<dbReference type="PIRSF" id="PIRSF000144">
    <property type="entry name" value="CbbBc"/>
    <property type="match status" value="1"/>
</dbReference>
<dbReference type="CDD" id="cd02767">
    <property type="entry name" value="MopB_ydeP"/>
    <property type="match status" value="1"/>
</dbReference>
<sequence length="760" mass="84236">MSKSLPKPKTVPIPTPESAAGLPSIRSVAYRIWEETYIGRGVKTLFKLNQPKGFDCPSCAWPDPDPDEVSSVAEYCENGAKAVAWEITKNHVDRRFFQQNSVLALLEKDDHWLEKQGRITEPLILKPGSSHYEAISWEAAFNEISNHLKALDSPDQSIWYTSGRTSNEAAFIYQTFVRMLGTNNLPDCSNMCHEASGVALKQTLGIGKASVTLSDIQQAEVLMVMGQNPGTNAPRMLTELQKLKKSGGKIIAVNPLPEAGLMAFRHPQKPWEWVGSPTSLQDLFLPVQINGDQAFLLAIQKLLWEEEQKHPGTVFDHAFIRSYTKGYDALIAHLDSLSLDELIRASGLKEAEIREAASLMMHSRRIIIAWAMGITQQRNAESTIREIVNLLLLKGAMGKPGAGTLPVRGHSNVQGDRTMGIWEKMPEPFLEKLGDAFSFVPPRKEGFGTIQAIEAMEKGKARVFFGLGGNFALATPDTEQVFEALRGCDLTVHVSTKLNRSHLIHGKTALILPCLGRTEEDLTPNGRQFVTTEDTAGRVRMSMGDLPPASGELRSEVAIICGLARVVLGTDHATPWEDLAGNYDLIREKIEAVIPGFEQYNKRVREPGGFYLPNGARERKFQTADGKAVFTVNPISPPQVAPGNYVLMTLRSHDQFNTTIYGLDDRYRGVRDSRQVVLMNPVDMERKHLRQGDKTRITSFFQGQERVLSGFAALPYELPEGSAAMYFPEGNVLVALDSHSPESHCPASKFIEVSIEKLHL</sequence>
<dbReference type="GO" id="GO:0045333">
    <property type="term" value="P:cellular respiration"/>
    <property type="evidence" value="ECO:0007669"/>
    <property type="project" value="UniProtKB-ARBA"/>
</dbReference>
<evidence type="ECO:0000256" key="9">
    <source>
        <dbReference type="ARBA" id="ARBA00023014"/>
    </source>
</evidence>
<evidence type="ECO:0000256" key="7">
    <source>
        <dbReference type="ARBA" id="ARBA00023002"/>
    </source>
</evidence>
<dbReference type="GO" id="GO:0030151">
    <property type="term" value="F:molybdenum ion binding"/>
    <property type="evidence" value="ECO:0007669"/>
    <property type="project" value="InterPro"/>
</dbReference>
<comment type="caution">
    <text evidence="12">The sequence shown here is derived from an EMBL/GenBank/DDBJ whole genome shotgun (WGS) entry which is preliminary data.</text>
</comment>
<protein>
    <submittedName>
        <fullName evidence="12">Putative formate dehydrogenase oxidoreductase protein</fullName>
    </submittedName>
</protein>
<dbReference type="InterPro" id="IPR006657">
    <property type="entry name" value="MoPterin_dinucl-bd_dom"/>
</dbReference>
<evidence type="ECO:0000259" key="10">
    <source>
        <dbReference type="Pfam" id="PF00384"/>
    </source>
</evidence>
<name>R7ZW15_9BACT</name>
<dbReference type="Pfam" id="PF01568">
    <property type="entry name" value="Molydop_binding"/>
    <property type="match status" value="1"/>
</dbReference>
<dbReference type="InterPro" id="IPR009010">
    <property type="entry name" value="Asp_de-COase-like_dom_sf"/>
</dbReference>
<evidence type="ECO:0000313" key="13">
    <source>
        <dbReference type="Proteomes" id="UP000013909"/>
    </source>
</evidence>
<dbReference type="Pfam" id="PF00384">
    <property type="entry name" value="Molybdopterin"/>
    <property type="match status" value="1"/>
</dbReference>
<dbReference type="CDD" id="cd02787">
    <property type="entry name" value="MopB_CT_ydeP"/>
    <property type="match status" value="1"/>
</dbReference>
<dbReference type="Gene3D" id="3.40.50.740">
    <property type="match status" value="1"/>
</dbReference>
<keyword evidence="9" id="KW-0411">Iron-sulfur</keyword>
<dbReference type="InterPro" id="IPR041953">
    <property type="entry name" value="YdeP_MopB"/>
</dbReference>
<dbReference type="STRING" id="1232681.ADIS_1199"/>
<keyword evidence="4" id="KW-0004">4Fe-4S</keyword>
<evidence type="ECO:0000256" key="2">
    <source>
        <dbReference type="ARBA" id="ARBA00001966"/>
    </source>
</evidence>
<dbReference type="SUPFAM" id="SSF50692">
    <property type="entry name" value="ADC-like"/>
    <property type="match status" value="1"/>
</dbReference>
<feature type="domain" description="Molybdopterin oxidoreductase" evidence="10">
    <location>
        <begin position="118"/>
        <end position="565"/>
    </location>
</feature>
<keyword evidence="7" id="KW-0560">Oxidoreductase</keyword>
<dbReference type="NCBIfam" id="TIGR01701">
    <property type="entry name" value="Fdhalpha-like"/>
    <property type="match status" value="1"/>
</dbReference>
<organism evidence="12 13">
    <name type="scientific">Lunatimonas lonarensis</name>
    <dbReference type="NCBI Taxonomy" id="1232681"/>
    <lineage>
        <taxon>Bacteria</taxon>
        <taxon>Pseudomonadati</taxon>
        <taxon>Bacteroidota</taxon>
        <taxon>Cytophagia</taxon>
        <taxon>Cytophagales</taxon>
        <taxon>Cyclobacteriaceae</taxon>
    </lineage>
</organism>
<evidence type="ECO:0000256" key="1">
    <source>
        <dbReference type="ARBA" id="ARBA00001942"/>
    </source>
</evidence>
<dbReference type="GO" id="GO:0016020">
    <property type="term" value="C:membrane"/>
    <property type="evidence" value="ECO:0007669"/>
    <property type="project" value="TreeGrafter"/>
</dbReference>
<dbReference type="GO" id="GO:0051539">
    <property type="term" value="F:4 iron, 4 sulfur cluster binding"/>
    <property type="evidence" value="ECO:0007669"/>
    <property type="project" value="UniProtKB-KW"/>
</dbReference>
<dbReference type="EMBL" id="AQHR01000040">
    <property type="protein sequence ID" value="EON78336.1"/>
    <property type="molecule type" value="Genomic_DNA"/>
</dbReference>
<dbReference type="GO" id="GO:0043546">
    <property type="term" value="F:molybdopterin cofactor binding"/>
    <property type="evidence" value="ECO:0007669"/>
    <property type="project" value="InterPro"/>
</dbReference>
<evidence type="ECO:0000256" key="3">
    <source>
        <dbReference type="ARBA" id="ARBA00010312"/>
    </source>
</evidence>
<dbReference type="Gene3D" id="2.40.40.20">
    <property type="match status" value="1"/>
</dbReference>
<dbReference type="InterPro" id="IPR006656">
    <property type="entry name" value="Mopterin_OxRdtase"/>
</dbReference>
<dbReference type="AlphaFoldDB" id="R7ZW15"/>
<evidence type="ECO:0000256" key="6">
    <source>
        <dbReference type="ARBA" id="ARBA00022723"/>
    </source>
</evidence>
<keyword evidence="5" id="KW-0500">Molybdenum</keyword>
<dbReference type="PATRIC" id="fig|1288963.3.peg.1196"/>